<evidence type="ECO:0000313" key="1">
    <source>
        <dbReference type="EMBL" id="URA07051.1"/>
    </source>
</evidence>
<protein>
    <submittedName>
        <fullName evidence="1">Uncharacterized protein</fullName>
    </submittedName>
</protein>
<organism evidence="1 2">
    <name type="scientific">Xanthomonas phage Elanor</name>
    <dbReference type="NCBI Taxonomy" id="2939127"/>
    <lineage>
        <taxon>Viruses</taxon>
        <taxon>Duplodnaviria</taxon>
        <taxon>Heunggongvirae</taxon>
        <taxon>Uroviricota</taxon>
        <taxon>Caudoviricetes</taxon>
        <taxon>Mesyanzhinovviridae</taxon>
        <taxon>Bradleyvirinae</taxon>
        <taxon>Elanorvirus</taxon>
        <taxon>Elanorvirus elanor</taxon>
    </lineage>
</organism>
<reference evidence="1" key="1">
    <citation type="journal article" date="2022" name="Viruses">
        <title>Isolation of novel Xanthomonas phages for the plant pathogens X. translucens and X. campestris.</title>
        <authorList>
            <person name="Erdrich S.H."/>
            <person name="Sharma V."/>
            <person name="Schurr U."/>
            <person name="Arsova B."/>
            <person name="Frunzke J."/>
        </authorList>
    </citation>
    <scope>NUCLEOTIDE SEQUENCE</scope>
</reference>
<dbReference type="EMBL" id="ON189045">
    <property type="protein sequence ID" value="URA07051.1"/>
    <property type="molecule type" value="Genomic_DNA"/>
</dbReference>
<sequence>MSTPNQKMPKDAAQLVFWFVGLPQPTAFLVLREEANKAIESFQNGYDVSFQSYPDGSGTRSESRFSFNHLRGVTIEYPTIQLAKVN</sequence>
<evidence type="ECO:0000313" key="2">
    <source>
        <dbReference type="Proteomes" id="UP001056585"/>
    </source>
</evidence>
<gene>
    <name evidence="1" type="ORF">Elanor_BL40083</name>
</gene>
<proteinExistence type="predicted"/>
<dbReference type="Proteomes" id="UP001056585">
    <property type="component" value="Segment"/>
</dbReference>
<name>A0A9E7E1W1_9CAUD</name>
<accession>A0A9E7E1W1</accession>
<keyword evidence="2" id="KW-1185">Reference proteome</keyword>